<sequence>MMAAAQPETIFEIKRSSIYFCRKAKERIQLGKGFFGVVFKGHYKGEKVAVKIVQDGSMNPQDFLNEAQIMRTMEHPNIIKLLAVCTKKEPIYIITELMKKGSLLEYLKKNRQTLDISHQIEMAVQVACGMDYLENNLYIHRDLAARNVLVGENVYKVADFGLARVLIKAPSDSPNSQYYRVIEGVCLPIRWTAPDAIVSNRFTIKNDVWSFGILLYEIMTFGMEPYANIKNNNKLIKRVTGGYRMPCPRDCPENMYQIMSACWMMQENDRPLFESLHTMLSDLQ</sequence>
<keyword evidence="9" id="KW-0460">Magnesium</keyword>
<evidence type="ECO:0000256" key="8">
    <source>
        <dbReference type="PIRSR" id="PIRSR000615-2"/>
    </source>
</evidence>
<comment type="subcellular location">
    <subcellularLocation>
        <location evidence="1">Membrane</location>
        <topology evidence="1">Single-pass type I membrane protein</topology>
    </subcellularLocation>
</comment>
<dbReference type="GO" id="GO:0043235">
    <property type="term" value="C:receptor complex"/>
    <property type="evidence" value="ECO:0007669"/>
    <property type="project" value="TreeGrafter"/>
</dbReference>
<dbReference type="InterPro" id="IPR001245">
    <property type="entry name" value="Ser-Thr/Tyr_kinase_cat_dom"/>
</dbReference>
<keyword evidence="4" id="KW-0808">Transferase</keyword>
<dbReference type="GeneID" id="106577785"/>
<keyword evidence="3 8" id="KW-0067">ATP-binding</keyword>
<reference evidence="13" key="1">
    <citation type="submission" date="2025-08" db="UniProtKB">
        <authorList>
            <consortium name="RefSeq"/>
        </authorList>
    </citation>
    <scope>IDENTIFICATION</scope>
</reference>
<keyword evidence="2 8" id="KW-0547">Nucleotide-binding</keyword>
<comment type="catalytic activity">
    <reaction evidence="6">
        <text>L-tyrosyl-[protein] + ATP = O-phospho-L-tyrosyl-[protein] + ADP + H(+)</text>
        <dbReference type="Rhea" id="RHEA:10596"/>
        <dbReference type="Rhea" id="RHEA-COMP:10136"/>
        <dbReference type="Rhea" id="RHEA-COMP:20101"/>
        <dbReference type="ChEBI" id="CHEBI:15378"/>
        <dbReference type="ChEBI" id="CHEBI:30616"/>
        <dbReference type="ChEBI" id="CHEBI:46858"/>
        <dbReference type="ChEBI" id="CHEBI:61978"/>
        <dbReference type="ChEBI" id="CHEBI:456216"/>
        <dbReference type="EC" id="2.7.10.1"/>
    </reaction>
</comment>
<keyword evidence="5" id="KW-0675">Receptor</keyword>
<dbReference type="PRINTS" id="PR00109">
    <property type="entry name" value="TYRKINASE"/>
</dbReference>
<organism evidence="12 13">
    <name type="scientific">Salmo salar</name>
    <name type="common">Atlantic salmon</name>
    <dbReference type="NCBI Taxonomy" id="8030"/>
    <lineage>
        <taxon>Eukaryota</taxon>
        <taxon>Metazoa</taxon>
        <taxon>Chordata</taxon>
        <taxon>Craniata</taxon>
        <taxon>Vertebrata</taxon>
        <taxon>Euteleostomi</taxon>
        <taxon>Actinopterygii</taxon>
        <taxon>Neopterygii</taxon>
        <taxon>Teleostei</taxon>
        <taxon>Protacanthopterygii</taxon>
        <taxon>Salmoniformes</taxon>
        <taxon>Salmonidae</taxon>
        <taxon>Salmoninae</taxon>
        <taxon>Salmo</taxon>
    </lineage>
</organism>
<dbReference type="Bgee" id="ENSSSAG00000040351">
    <property type="expression patterns" value="Expressed in nose and 9 other cell types or tissues"/>
</dbReference>
<dbReference type="Pfam" id="PF07714">
    <property type="entry name" value="PK_Tyr_Ser-Thr"/>
    <property type="match status" value="1"/>
</dbReference>
<dbReference type="SUPFAM" id="SSF56112">
    <property type="entry name" value="Protein kinase-like (PK-like)"/>
    <property type="match status" value="1"/>
</dbReference>
<dbReference type="InterPro" id="IPR011009">
    <property type="entry name" value="Kinase-like_dom_sf"/>
</dbReference>
<dbReference type="GO" id="GO:0005524">
    <property type="term" value="F:ATP binding"/>
    <property type="evidence" value="ECO:0007669"/>
    <property type="project" value="UniProtKB-UniRule"/>
</dbReference>
<evidence type="ECO:0000256" key="1">
    <source>
        <dbReference type="ARBA" id="ARBA00004479"/>
    </source>
</evidence>
<dbReference type="Proteomes" id="UP001652741">
    <property type="component" value="Chromosome ssa18"/>
</dbReference>
<keyword evidence="4" id="KW-0829">Tyrosine-protein kinase</keyword>
<dbReference type="PIRSF" id="PIRSF000615">
    <property type="entry name" value="TyrPK_CSF1-R"/>
    <property type="match status" value="1"/>
</dbReference>
<evidence type="ECO:0000256" key="4">
    <source>
        <dbReference type="ARBA" id="ARBA00023137"/>
    </source>
</evidence>
<dbReference type="PANTHER" id="PTHR24416:SF631">
    <property type="entry name" value="SERINE_THREONINE_TYROSINE KINASE 1"/>
    <property type="match status" value="1"/>
</dbReference>
<dbReference type="GO" id="GO:0005886">
    <property type="term" value="C:plasma membrane"/>
    <property type="evidence" value="ECO:0007669"/>
    <property type="project" value="TreeGrafter"/>
</dbReference>
<dbReference type="InterPro" id="IPR008266">
    <property type="entry name" value="Tyr_kinase_AS"/>
</dbReference>
<dbReference type="STRING" id="8030.ENSSSAP00000031697"/>
<dbReference type="AlphaFoldDB" id="A0A1S3N7Z7"/>
<dbReference type="GO" id="GO:0046872">
    <property type="term" value="F:metal ion binding"/>
    <property type="evidence" value="ECO:0007669"/>
    <property type="project" value="UniProtKB-KW"/>
</dbReference>
<dbReference type="InterPro" id="IPR000719">
    <property type="entry name" value="Prot_kinase_dom"/>
</dbReference>
<feature type="binding site" evidence="10">
    <location>
        <position position="51"/>
    </location>
    <ligand>
        <name>ATP</name>
        <dbReference type="ChEBI" id="CHEBI:30616"/>
    </ligand>
</feature>
<dbReference type="InterPro" id="IPR020635">
    <property type="entry name" value="Tyr_kinase_cat_dom"/>
</dbReference>
<evidence type="ECO:0000313" key="13">
    <source>
        <dbReference type="RefSeq" id="XP_014011603.2"/>
    </source>
</evidence>
<name>A0A1S3N7Z7_SALSA</name>
<feature type="binding site" evidence="8">
    <location>
        <position position="146"/>
    </location>
    <ligand>
        <name>ATP</name>
        <dbReference type="ChEBI" id="CHEBI:30616"/>
    </ligand>
</feature>
<dbReference type="InterPro" id="IPR017441">
    <property type="entry name" value="Protein_kinase_ATP_BS"/>
</dbReference>
<evidence type="ECO:0000256" key="2">
    <source>
        <dbReference type="ARBA" id="ARBA00022741"/>
    </source>
</evidence>
<evidence type="ECO:0000256" key="10">
    <source>
        <dbReference type="PROSITE-ProRule" id="PRU10141"/>
    </source>
</evidence>
<dbReference type="InterPro" id="IPR050122">
    <property type="entry name" value="RTK"/>
</dbReference>
<evidence type="ECO:0000313" key="12">
    <source>
        <dbReference type="Proteomes" id="UP001652741"/>
    </source>
</evidence>
<protein>
    <submittedName>
        <fullName evidence="13">Tyrosine-protein kinase SRK3</fullName>
    </submittedName>
</protein>
<evidence type="ECO:0000256" key="7">
    <source>
        <dbReference type="PIRSR" id="PIRSR000615-1"/>
    </source>
</evidence>
<dbReference type="SMART" id="SM00219">
    <property type="entry name" value="TyrKc"/>
    <property type="match status" value="1"/>
</dbReference>
<dbReference type="RefSeq" id="XP_014011603.2">
    <property type="nucleotide sequence ID" value="XM_014156128.2"/>
</dbReference>
<keyword evidence="9" id="KW-0479">Metal-binding</keyword>
<dbReference type="GO" id="GO:0007169">
    <property type="term" value="P:cell surface receptor protein tyrosine kinase signaling pathway"/>
    <property type="evidence" value="ECO:0007669"/>
    <property type="project" value="TreeGrafter"/>
</dbReference>
<keyword evidence="12" id="KW-1185">Reference proteome</keyword>
<keyword evidence="13" id="KW-0418">Kinase</keyword>
<dbReference type="KEGG" id="sasa:106577785"/>
<gene>
    <name evidence="13" type="primary">LOC106577785</name>
</gene>
<dbReference type="PROSITE" id="PS00107">
    <property type="entry name" value="PROTEIN_KINASE_ATP"/>
    <property type="match status" value="1"/>
</dbReference>
<evidence type="ECO:0000256" key="5">
    <source>
        <dbReference type="ARBA" id="ARBA00023170"/>
    </source>
</evidence>
<evidence type="ECO:0000256" key="3">
    <source>
        <dbReference type="ARBA" id="ARBA00022840"/>
    </source>
</evidence>
<evidence type="ECO:0000259" key="11">
    <source>
        <dbReference type="PROSITE" id="PS50011"/>
    </source>
</evidence>
<dbReference type="PANTHER" id="PTHR24416">
    <property type="entry name" value="TYROSINE-PROTEIN KINASE RECEPTOR"/>
    <property type="match status" value="1"/>
</dbReference>
<dbReference type="PROSITE" id="PS50011">
    <property type="entry name" value="PROTEIN_KINASE_DOM"/>
    <property type="match status" value="1"/>
</dbReference>
<dbReference type="GO" id="GO:0004714">
    <property type="term" value="F:transmembrane receptor protein tyrosine kinase activity"/>
    <property type="evidence" value="ECO:0007669"/>
    <property type="project" value="UniProtKB-EC"/>
</dbReference>
<evidence type="ECO:0000256" key="9">
    <source>
        <dbReference type="PIRSR" id="PIRSR000615-3"/>
    </source>
</evidence>
<accession>A0A1S3N7Z7</accession>
<proteinExistence type="predicted"/>
<dbReference type="GO" id="GO:0004715">
    <property type="term" value="F:non-membrane spanning protein tyrosine kinase activity"/>
    <property type="evidence" value="ECO:0007669"/>
    <property type="project" value="UniProtKB-EC"/>
</dbReference>
<feature type="domain" description="Protein kinase" evidence="11">
    <location>
        <begin position="24"/>
        <end position="280"/>
    </location>
</feature>
<dbReference type="PaxDb" id="8030-ENSSSAP00000031697"/>
<feature type="binding site" evidence="9">
    <location>
        <position position="147"/>
    </location>
    <ligand>
        <name>Mg(2+)</name>
        <dbReference type="ChEBI" id="CHEBI:18420"/>
    </ligand>
</feature>
<dbReference type="PROSITE" id="PS00109">
    <property type="entry name" value="PROTEIN_KINASE_TYR"/>
    <property type="match status" value="1"/>
</dbReference>
<feature type="active site" description="Proton acceptor" evidence="7">
    <location>
        <position position="142"/>
    </location>
</feature>
<feature type="binding site" evidence="9">
    <location>
        <position position="159"/>
    </location>
    <ligand>
        <name>Mg(2+)</name>
        <dbReference type="ChEBI" id="CHEBI:18420"/>
    </ligand>
</feature>
<evidence type="ECO:0000256" key="6">
    <source>
        <dbReference type="ARBA" id="ARBA00051243"/>
    </source>
</evidence>
<dbReference type="Gene3D" id="1.10.510.10">
    <property type="entry name" value="Transferase(Phosphotransferase) domain 1"/>
    <property type="match status" value="1"/>
</dbReference>